<proteinExistence type="predicted"/>
<protein>
    <recommendedName>
        <fullName evidence="2">eCIS core domain-containing protein</fullName>
    </recommendedName>
</protein>
<feature type="domain" description="eCIS core" evidence="2">
    <location>
        <begin position="109"/>
        <end position="185"/>
    </location>
</feature>
<name>A0A080LWY1_9PROT</name>
<dbReference type="EMBL" id="JDVG02000245">
    <property type="protein sequence ID" value="KFB73327.1"/>
    <property type="molecule type" value="Genomic_DNA"/>
</dbReference>
<dbReference type="AlphaFoldDB" id="A0A080LWY1"/>
<evidence type="ECO:0000313" key="4">
    <source>
        <dbReference type="Proteomes" id="UP000020077"/>
    </source>
</evidence>
<evidence type="ECO:0000256" key="1">
    <source>
        <dbReference type="SAM" id="MobiDB-lite"/>
    </source>
</evidence>
<feature type="compositionally biased region" description="Polar residues" evidence="1">
    <location>
        <begin position="7"/>
        <end position="23"/>
    </location>
</feature>
<dbReference type="Proteomes" id="UP000020077">
    <property type="component" value="Unassembled WGS sequence"/>
</dbReference>
<dbReference type="InterPro" id="IPR025295">
    <property type="entry name" value="eCIS_core_dom"/>
</dbReference>
<gene>
    <name evidence="3" type="ORF">AW09_001418</name>
</gene>
<reference evidence="3 4" key="1">
    <citation type="submission" date="2014-02" db="EMBL/GenBank/DDBJ databases">
        <title>Expanding our view of genomic diversity in Candidatus Accumulibacter clades.</title>
        <authorList>
            <person name="Skennerton C.T."/>
            <person name="Barr J.J."/>
            <person name="Slater F.R."/>
            <person name="Bond P.L."/>
            <person name="Tyson G.W."/>
        </authorList>
    </citation>
    <scope>NUCLEOTIDE SEQUENCE [LARGE SCALE GENOMIC DNA]</scope>
    <source>
        <strain evidence="4">BA-91</strain>
    </source>
</reference>
<accession>A0A080LWY1</accession>
<feature type="region of interest" description="Disordered" evidence="1">
    <location>
        <begin position="1"/>
        <end position="30"/>
    </location>
</feature>
<organism evidence="3 4">
    <name type="scientific">Candidatus Accumulibacter phosphatis</name>
    <dbReference type="NCBI Taxonomy" id="327160"/>
    <lineage>
        <taxon>Bacteria</taxon>
        <taxon>Pseudomonadati</taxon>
        <taxon>Pseudomonadota</taxon>
        <taxon>Betaproteobacteria</taxon>
        <taxon>Candidatus Accumulibacter</taxon>
    </lineage>
</organism>
<evidence type="ECO:0000259" key="2">
    <source>
        <dbReference type="Pfam" id="PF13699"/>
    </source>
</evidence>
<comment type="caution">
    <text evidence="3">The sequence shown here is derived from an EMBL/GenBank/DDBJ whole genome shotgun (WGS) entry which is preliminary data.</text>
</comment>
<dbReference type="Pfam" id="PF13699">
    <property type="entry name" value="eCIS_core"/>
    <property type="match status" value="1"/>
</dbReference>
<evidence type="ECO:0000313" key="3">
    <source>
        <dbReference type="EMBL" id="KFB73327.1"/>
    </source>
</evidence>
<sequence>MRLIERTSISRLAQAQRGRTTPPASAIPLSPATSRCACGGSCPRCATNLAQINISEPGGFHEQEADRMAAKVATGLPASASATDKADSVAKEDPRIRAGDSEIGLNGKPLSPELRARFEPGLGADLSQVRIHTGPQAQALAAPLQAEAFTLGRHIVIGDPYFQAASSDGQNLLAHELAHTIQQGAAGKAGAARTAGSSGPMIMRRLIRTASINFLCGSSDPFLRSPPSGFMHLNTGETQISISTNIQWDRPASCGSGSQFFMTLFRHRSVWWDANEGTKTLNVGTPDAAVWSGLDEDSDYYFEIRSNNTNPNCCLTGSIDVNTP</sequence>